<sequence>MSVLRYLLWFGTAGCAALVWAGIAGSHLQTTEARAVALLLLLWAAVVTGIADSRLVRETPVEDR</sequence>
<reference evidence="3" key="1">
    <citation type="submission" date="2019-10" db="EMBL/GenBank/DDBJ databases">
        <title>Streptomyces sp. nov., a novel actinobacterium isolated from alkaline environment.</title>
        <authorList>
            <person name="Golinska P."/>
        </authorList>
    </citation>
    <scope>NUCLEOTIDE SEQUENCE [LARGE SCALE GENOMIC DNA]</scope>
    <source>
        <strain evidence="3">DSM 42108</strain>
    </source>
</reference>
<evidence type="ECO:0000313" key="2">
    <source>
        <dbReference type="EMBL" id="MBB0232213.1"/>
    </source>
</evidence>
<protein>
    <submittedName>
        <fullName evidence="2">Uncharacterized protein</fullName>
    </submittedName>
</protein>
<accession>A0A7W3T7G1</accession>
<comment type="caution">
    <text evidence="2">The sequence shown here is derived from an EMBL/GenBank/DDBJ whole genome shotgun (WGS) entry which is preliminary data.</text>
</comment>
<keyword evidence="1" id="KW-0812">Transmembrane</keyword>
<dbReference type="AlphaFoldDB" id="A0A7W3T7G1"/>
<keyword evidence="1" id="KW-0472">Membrane</keyword>
<evidence type="ECO:0000313" key="3">
    <source>
        <dbReference type="Proteomes" id="UP000530234"/>
    </source>
</evidence>
<dbReference type="Proteomes" id="UP000530234">
    <property type="component" value="Unassembled WGS sequence"/>
</dbReference>
<dbReference type="EMBL" id="VKHS01000810">
    <property type="protein sequence ID" value="MBB0232213.1"/>
    <property type="molecule type" value="Genomic_DNA"/>
</dbReference>
<feature type="transmembrane region" description="Helical" evidence="1">
    <location>
        <begin position="35"/>
        <end position="51"/>
    </location>
</feature>
<name>A0A7W3T7G1_9ACTN</name>
<keyword evidence="1" id="KW-1133">Transmembrane helix</keyword>
<gene>
    <name evidence="2" type="ORF">FOE67_22605</name>
</gene>
<feature type="transmembrane region" description="Helical" evidence="1">
    <location>
        <begin position="6"/>
        <end position="23"/>
    </location>
</feature>
<evidence type="ECO:0000256" key="1">
    <source>
        <dbReference type="SAM" id="Phobius"/>
    </source>
</evidence>
<proteinExistence type="predicted"/>
<organism evidence="2 3">
    <name type="scientific">Streptomyces calidiresistens</name>
    <dbReference type="NCBI Taxonomy" id="1485586"/>
    <lineage>
        <taxon>Bacteria</taxon>
        <taxon>Bacillati</taxon>
        <taxon>Actinomycetota</taxon>
        <taxon>Actinomycetes</taxon>
        <taxon>Kitasatosporales</taxon>
        <taxon>Streptomycetaceae</taxon>
        <taxon>Streptomyces</taxon>
    </lineage>
</organism>
<dbReference type="RefSeq" id="WP_182666756.1">
    <property type="nucleotide sequence ID" value="NZ_VKHS01000810.1"/>
</dbReference>
<keyword evidence="3" id="KW-1185">Reference proteome</keyword>